<feature type="domain" description="PTS EIIA type-2" evidence="5">
    <location>
        <begin position="509"/>
        <end position="648"/>
    </location>
</feature>
<dbReference type="EMBL" id="NGKA01000040">
    <property type="protein sequence ID" value="RSU07618.1"/>
    <property type="molecule type" value="Genomic_DNA"/>
</dbReference>
<dbReference type="InterPro" id="IPR036388">
    <property type="entry name" value="WH-like_DNA-bd_sf"/>
</dbReference>
<dbReference type="Pfam" id="PF00874">
    <property type="entry name" value="PRD"/>
    <property type="match status" value="2"/>
</dbReference>
<keyword evidence="3" id="KW-0010">Activator</keyword>
<dbReference type="InterPro" id="IPR016152">
    <property type="entry name" value="PTrfase/Anion_transptr"/>
</dbReference>
<evidence type="ECO:0000256" key="3">
    <source>
        <dbReference type="ARBA" id="ARBA00023159"/>
    </source>
</evidence>
<dbReference type="SUPFAM" id="SSF63520">
    <property type="entry name" value="PTS-regulatory domain, PRD"/>
    <property type="match status" value="2"/>
</dbReference>
<dbReference type="Pfam" id="PF00359">
    <property type="entry name" value="PTS_EIIA_2"/>
    <property type="match status" value="1"/>
</dbReference>
<dbReference type="AlphaFoldDB" id="A0A430AHV5"/>
<dbReference type="PANTHER" id="PTHR30185">
    <property type="entry name" value="CRYPTIC BETA-GLUCOSIDE BGL OPERON ANTITERMINATOR"/>
    <property type="match status" value="1"/>
</dbReference>
<feature type="domain" description="PRD" evidence="6">
    <location>
        <begin position="306"/>
        <end position="413"/>
    </location>
</feature>
<evidence type="ECO:0000313" key="7">
    <source>
        <dbReference type="EMBL" id="RSU07618.1"/>
    </source>
</evidence>
<dbReference type="InterPro" id="IPR013196">
    <property type="entry name" value="HTH_11"/>
</dbReference>
<evidence type="ECO:0000259" key="5">
    <source>
        <dbReference type="PROSITE" id="PS51094"/>
    </source>
</evidence>
<dbReference type="InterPro" id="IPR050661">
    <property type="entry name" value="BglG_antiterminators"/>
</dbReference>
<dbReference type="OrthoDB" id="3710983at2"/>
<dbReference type="Proteomes" id="UP000287605">
    <property type="component" value="Unassembled WGS sequence"/>
</dbReference>
<evidence type="ECO:0000256" key="4">
    <source>
        <dbReference type="ARBA" id="ARBA00023163"/>
    </source>
</evidence>
<dbReference type="PANTHER" id="PTHR30185:SF18">
    <property type="entry name" value="TRANSCRIPTIONAL REGULATOR MTLR"/>
    <property type="match status" value="1"/>
</dbReference>
<dbReference type="CDD" id="cd05568">
    <property type="entry name" value="PTS_IIB_bgl_like"/>
    <property type="match status" value="1"/>
</dbReference>
<protein>
    <submittedName>
        <fullName evidence="7">Uncharacterized protein</fullName>
    </submittedName>
</protein>
<dbReference type="InterPro" id="IPR011608">
    <property type="entry name" value="PRD"/>
</dbReference>
<feature type="domain" description="PRD" evidence="6">
    <location>
        <begin position="203"/>
        <end position="305"/>
    </location>
</feature>
<evidence type="ECO:0000256" key="2">
    <source>
        <dbReference type="ARBA" id="ARBA00023015"/>
    </source>
</evidence>
<dbReference type="SUPFAM" id="SSF55804">
    <property type="entry name" value="Phoshotransferase/anion transport protein"/>
    <property type="match status" value="1"/>
</dbReference>
<keyword evidence="8" id="KW-1185">Reference proteome</keyword>
<evidence type="ECO:0000313" key="8">
    <source>
        <dbReference type="Proteomes" id="UP000287605"/>
    </source>
</evidence>
<accession>A0A430AHV5</accession>
<proteinExistence type="predicted"/>
<keyword evidence="4" id="KW-0804">Transcription</keyword>
<dbReference type="InterPro" id="IPR007737">
    <property type="entry name" value="Mga_HTH"/>
</dbReference>
<dbReference type="PROSITE" id="PS51372">
    <property type="entry name" value="PRD_2"/>
    <property type="match status" value="2"/>
</dbReference>
<dbReference type="InterPro" id="IPR002178">
    <property type="entry name" value="PTS_EIIA_type-2_dom"/>
</dbReference>
<dbReference type="PROSITE" id="PS51094">
    <property type="entry name" value="PTS_EIIA_TYPE_2"/>
    <property type="match status" value="1"/>
</dbReference>
<keyword evidence="2" id="KW-0805">Transcription regulation</keyword>
<dbReference type="Pfam" id="PF08279">
    <property type="entry name" value="HTH_11"/>
    <property type="match status" value="1"/>
</dbReference>
<keyword evidence="1" id="KW-0677">Repeat</keyword>
<dbReference type="GO" id="GO:0006355">
    <property type="term" value="P:regulation of DNA-templated transcription"/>
    <property type="evidence" value="ECO:0007669"/>
    <property type="project" value="InterPro"/>
</dbReference>
<reference evidence="7 8" key="1">
    <citation type="submission" date="2017-05" db="EMBL/GenBank/DDBJ databases">
        <title>Vagococcus spp. assemblies.</title>
        <authorList>
            <person name="Gulvik C.A."/>
        </authorList>
    </citation>
    <scope>NUCLEOTIDE SEQUENCE [LARGE SCALE GENOMIC DNA]</scope>
    <source>
        <strain evidence="7 8">CCUG 51432</strain>
    </source>
</reference>
<evidence type="ECO:0000259" key="6">
    <source>
        <dbReference type="PROSITE" id="PS51372"/>
    </source>
</evidence>
<name>A0A430AHV5_9ENTE</name>
<comment type="caution">
    <text evidence="7">The sequence shown here is derived from an EMBL/GenBank/DDBJ whole genome shotgun (WGS) entry which is preliminary data.</text>
</comment>
<dbReference type="InterPro" id="IPR036634">
    <property type="entry name" value="PRD_sf"/>
</dbReference>
<dbReference type="Gene3D" id="1.10.10.10">
    <property type="entry name" value="Winged helix-like DNA-binding domain superfamily/Winged helix DNA-binding domain"/>
    <property type="match status" value="1"/>
</dbReference>
<dbReference type="Pfam" id="PF05043">
    <property type="entry name" value="Mga"/>
    <property type="match status" value="1"/>
</dbReference>
<dbReference type="Gene3D" id="1.10.1790.10">
    <property type="entry name" value="PRD domain"/>
    <property type="match status" value="2"/>
</dbReference>
<evidence type="ECO:0000256" key="1">
    <source>
        <dbReference type="ARBA" id="ARBA00022737"/>
    </source>
</evidence>
<organism evidence="7 8">
    <name type="scientific">Vagococcus elongatus</name>
    <dbReference type="NCBI Taxonomy" id="180344"/>
    <lineage>
        <taxon>Bacteria</taxon>
        <taxon>Bacillati</taxon>
        <taxon>Bacillota</taxon>
        <taxon>Bacilli</taxon>
        <taxon>Lactobacillales</taxon>
        <taxon>Enterococcaceae</taxon>
        <taxon>Vagococcus</taxon>
    </lineage>
</organism>
<sequence length="653" mass="76209">MGKYGVLNMRRMKKIHELVQHLINQKDYVTANNLAKIIDVSPRTIYNYLESTDFSNLIHHNEIEKTPNLGIKVSLSNNRKLSILAKIKKMSILPIANNNYDDFTFIMIHLFLSQDYLTYSFIEENIYKSPSSIHNIIQEIEIFVSKFSCELVYLRNQGFKLIGPEQDIRSLFLFTVTNYISVENQITQDSRISTRNETILDSFFFPDEKASLIQLAELSEAAMNNNICENDYNLLLLYLMIIIIRIRNGFISGEEENKQIEESIEFQYAVLLKFHIENKFDINVPKNELYYLTRILMSTRKQVNVIAYSKENKVISQFILLVSKRLNIDLTNDQELTRNLHTHLRPAINRMKQGIPFSNPLLDHIKNDYTEVYLSVLIAIDDLEKMENIYFDSNEIGYICLHIIAAINRPENINSLKTALICKEGLSIEQFLKNIIESYFKEIEIIKVYRTNSLAELDFQNYNLIINSSQFNLDIPNMVSITPSFTDEDFSKLKHFITFTKIENEVNKNYLQKFLLFFQKEIPSQDDFIKKSCSYLFSNRFVTELFAETVFKRQKQSSTYIARGIAVLHGSKEEVIQPAVMIVNLKKEIDWEGYKVKTAIFIISNDTNSSVFSQLLRQIMRIASSDQLTNRLHTCKNVDDVYDLLEEVKLNKI</sequence>
<dbReference type="Gene3D" id="3.40.930.10">
    <property type="entry name" value="Mannitol-specific EII, Chain A"/>
    <property type="match status" value="1"/>
</dbReference>
<gene>
    <name evidence="7" type="ORF">CBF29_13430</name>
</gene>